<protein>
    <submittedName>
        <fullName evidence="1">(spotted green pufferfish) hypothetical protein</fullName>
    </submittedName>
</protein>
<reference evidence="1" key="2">
    <citation type="submission" date="2004-02" db="EMBL/GenBank/DDBJ databases">
        <authorList>
            <consortium name="Genoscope"/>
            <consortium name="Whitehead Institute Centre for Genome Research"/>
        </authorList>
    </citation>
    <scope>NUCLEOTIDE SEQUENCE</scope>
</reference>
<evidence type="ECO:0000313" key="1">
    <source>
        <dbReference type="EMBL" id="CAG08833.1"/>
    </source>
</evidence>
<reference evidence="1" key="1">
    <citation type="journal article" date="2004" name="Nature">
        <title>Genome duplication in the teleost fish Tetraodon nigroviridis reveals the early vertebrate proto-karyotype.</title>
        <authorList>
            <person name="Jaillon O."/>
            <person name="Aury J.-M."/>
            <person name="Brunet F."/>
            <person name="Petit J.-L."/>
            <person name="Stange-Thomann N."/>
            <person name="Mauceli E."/>
            <person name="Bouneau L."/>
            <person name="Fischer C."/>
            <person name="Ozouf-Costaz C."/>
            <person name="Bernot A."/>
            <person name="Nicaud S."/>
            <person name="Jaffe D."/>
            <person name="Fisher S."/>
            <person name="Lutfalla G."/>
            <person name="Dossat C."/>
            <person name="Segurens B."/>
            <person name="Dasilva C."/>
            <person name="Salanoubat M."/>
            <person name="Levy M."/>
            <person name="Boudet N."/>
            <person name="Castellano S."/>
            <person name="Anthouard V."/>
            <person name="Jubin C."/>
            <person name="Castelli V."/>
            <person name="Katinka M."/>
            <person name="Vacherie B."/>
            <person name="Biemont C."/>
            <person name="Skalli Z."/>
            <person name="Cattolico L."/>
            <person name="Poulain J."/>
            <person name="De Berardinis V."/>
            <person name="Cruaud C."/>
            <person name="Duprat S."/>
            <person name="Brottier P."/>
            <person name="Coutanceau J.-P."/>
            <person name="Gouzy J."/>
            <person name="Parra G."/>
            <person name="Lardier G."/>
            <person name="Chapple C."/>
            <person name="McKernan K.J."/>
            <person name="McEwan P."/>
            <person name="Bosak S."/>
            <person name="Kellis M."/>
            <person name="Volff J.-N."/>
            <person name="Guigo R."/>
            <person name="Zody M.C."/>
            <person name="Mesirov J."/>
            <person name="Lindblad-Toh K."/>
            <person name="Birren B."/>
            <person name="Nusbaum C."/>
            <person name="Kahn D."/>
            <person name="Robinson-Rechavi M."/>
            <person name="Laudet V."/>
            <person name="Schachter V."/>
            <person name="Quetier F."/>
            <person name="Saurin W."/>
            <person name="Scarpelli C."/>
            <person name="Wincker P."/>
            <person name="Lander E.S."/>
            <person name="Weissenbach J."/>
            <person name="Roest Crollius H."/>
        </authorList>
    </citation>
    <scope>NUCLEOTIDE SEQUENCE [LARGE SCALE GENOMIC DNA]</scope>
</reference>
<proteinExistence type="predicted"/>
<comment type="caution">
    <text evidence="1">The sequence shown here is derived from an EMBL/GenBank/DDBJ whole genome shotgun (WGS) entry which is preliminary data.</text>
</comment>
<gene>
    <name evidence="1" type="ORF">GSTENG00029934001</name>
</gene>
<dbReference type="AlphaFoldDB" id="Q4RRZ9"/>
<accession>Q4RRZ9</accession>
<dbReference type="EMBL" id="CAAE01015001">
    <property type="protein sequence ID" value="CAG08833.1"/>
    <property type="molecule type" value="Genomic_DNA"/>
</dbReference>
<dbReference type="KEGG" id="tng:GSTEN00029934G001"/>
<sequence length="49" mass="5419">MESFFWLCGNHRYKEVGHLFCMCAASSCAAPVDRVMFRFGGRQGAISGS</sequence>
<name>Q4RRZ9_TETNG</name>
<organism evidence="1">
    <name type="scientific">Tetraodon nigroviridis</name>
    <name type="common">Spotted green pufferfish</name>
    <name type="synonym">Chelonodon nigroviridis</name>
    <dbReference type="NCBI Taxonomy" id="99883"/>
    <lineage>
        <taxon>Eukaryota</taxon>
        <taxon>Metazoa</taxon>
        <taxon>Chordata</taxon>
        <taxon>Craniata</taxon>
        <taxon>Vertebrata</taxon>
        <taxon>Euteleostomi</taxon>
        <taxon>Actinopterygii</taxon>
        <taxon>Neopterygii</taxon>
        <taxon>Teleostei</taxon>
        <taxon>Neoteleostei</taxon>
        <taxon>Acanthomorphata</taxon>
        <taxon>Eupercaria</taxon>
        <taxon>Tetraodontiformes</taxon>
        <taxon>Tetradontoidea</taxon>
        <taxon>Tetraodontidae</taxon>
        <taxon>Tetraodon</taxon>
    </lineage>
</organism>